<accession>A0A926DJX4</accession>
<evidence type="ECO:0000259" key="1">
    <source>
        <dbReference type="Pfam" id="PF12392"/>
    </source>
</evidence>
<evidence type="ECO:0000313" key="2">
    <source>
        <dbReference type="EMBL" id="MBC8539107.1"/>
    </source>
</evidence>
<name>A0A926DJX4_9FIRM</name>
<comment type="caution">
    <text evidence="2">The sequence shown here is derived from an EMBL/GenBank/DDBJ whole genome shotgun (WGS) entry which is preliminary data.</text>
</comment>
<evidence type="ECO:0000313" key="3">
    <source>
        <dbReference type="Proteomes" id="UP000617951"/>
    </source>
</evidence>
<dbReference type="InterPro" id="IPR020988">
    <property type="entry name" value="Pept_U32_collagenase"/>
</dbReference>
<organism evidence="2 3">
    <name type="scientific">Guopingia tenuis</name>
    <dbReference type="NCBI Taxonomy" id="2763656"/>
    <lineage>
        <taxon>Bacteria</taxon>
        <taxon>Bacillati</taxon>
        <taxon>Bacillota</taxon>
        <taxon>Clostridia</taxon>
        <taxon>Christensenellales</taxon>
        <taxon>Christensenellaceae</taxon>
        <taxon>Guopingia</taxon>
    </lineage>
</organism>
<dbReference type="PROSITE" id="PS01276">
    <property type="entry name" value="PEPTIDASE_U32"/>
    <property type="match status" value="1"/>
</dbReference>
<dbReference type="RefSeq" id="WP_249280728.1">
    <property type="nucleotide sequence ID" value="NZ_JACRSS010000005.1"/>
</dbReference>
<reference evidence="2" key="1">
    <citation type="submission" date="2020-08" db="EMBL/GenBank/DDBJ databases">
        <title>Genome public.</title>
        <authorList>
            <person name="Liu C."/>
            <person name="Sun Q."/>
        </authorList>
    </citation>
    <scope>NUCLEOTIDE SEQUENCE</scope>
    <source>
        <strain evidence="2">NSJ-63</strain>
    </source>
</reference>
<dbReference type="Pfam" id="PF12392">
    <property type="entry name" value="DUF3656"/>
    <property type="match status" value="1"/>
</dbReference>
<protein>
    <submittedName>
        <fullName evidence="2">U32 family peptidase</fullName>
    </submittedName>
</protein>
<dbReference type="EMBL" id="JACRSS010000005">
    <property type="protein sequence ID" value="MBC8539107.1"/>
    <property type="molecule type" value="Genomic_DNA"/>
</dbReference>
<dbReference type="PANTHER" id="PTHR30217">
    <property type="entry name" value="PEPTIDASE U32 FAMILY"/>
    <property type="match status" value="1"/>
</dbReference>
<dbReference type="PANTHER" id="PTHR30217:SF10">
    <property type="entry name" value="23S RRNA 5-HYDROXYCYTIDINE C2501 SYNTHASE"/>
    <property type="match status" value="1"/>
</dbReference>
<proteinExistence type="predicted"/>
<dbReference type="Proteomes" id="UP000617951">
    <property type="component" value="Unassembled WGS sequence"/>
</dbReference>
<dbReference type="AlphaFoldDB" id="A0A926DJX4"/>
<keyword evidence="3" id="KW-1185">Reference proteome</keyword>
<gene>
    <name evidence="2" type="ORF">H8693_09200</name>
</gene>
<feature type="domain" description="Peptidase U32 collagenase" evidence="1">
    <location>
        <begin position="364"/>
        <end position="477"/>
    </location>
</feature>
<sequence length="765" mass="83205">MMEVLAPAGDMEIAKLAFRAGADACYIGGELSARAYARNFSRGEIREILRYAHGFGKKIYVAVNTMVLEREMESALSYLGFLYEAGADAVIVADMGLAAAAHALYPALPLHASTQMGVEDARGAAFARKLGCCRVVPARETPLDVLREIADTGMEVEAFCHGALCSGISGMCLLSSFIGGRSGNRGRCAQPCRMAYTLLGEKAYHLSTADLCAIGLLGELHRAGVSSLKIEGRMKRREYVAITVDAYRRAVDALEEGGEFDTEAAVLAMQKVYNRGGFTQGYLKGGRDVTYPARQNHMGVYVGRLEKAAGRRGFVRTAETLQKGDGLEFMGQSSHGGLTIGFADPTPGGWQIPLPAGAKAGDRVFRTTDARQMEEAGQIGERELKIPVNMQLWLAEGEPARLVLSAREQEAEAAGAVCQQAQKPMEEGRIREILQKTGGTSFVLKTCQIHWAGNPFLRVAELNALRREGLAALEEKIAEAGRPYLPEPGTRQEPEARPAPWNGIAAQVKTPGQARAAWENGAGRVYFAPEEYTESALQTIGREKRGEVYLVLPPFWSRADRKRLNELLPWLREHMDGWVCANPGQVEFARETGMPFVCDYWMNTANRESASALFRAGAAGITASTELDQAMLREMDGAAAEAVVYGRLPLMNLRHCPLKKQGNCGKCGHAVLEDRAGYAFPLERAGIADCLLQVCNSVPLWIGDLPALRAAGIRSLRLVFTREDAETAGRVTRAFSSAWRAGQKVHGDGIIKETTTTGHFRRGIE</sequence>
<dbReference type="InterPro" id="IPR051454">
    <property type="entry name" value="RNA/ubiquinone_mod_enzymes"/>
</dbReference>
<dbReference type="Pfam" id="PF01136">
    <property type="entry name" value="Peptidase_U32"/>
    <property type="match status" value="1"/>
</dbReference>
<dbReference type="InterPro" id="IPR001539">
    <property type="entry name" value="Peptidase_U32"/>
</dbReference>